<dbReference type="NCBIfam" id="TIGR01994">
    <property type="entry name" value="SUF_scaf_2"/>
    <property type="match status" value="1"/>
</dbReference>
<dbReference type="GO" id="GO:0051536">
    <property type="term" value="F:iron-sulfur cluster binding"/>
    <property type="evidence" value="ECO:0007669"/>
    <property type="project" value="InterPro"/>
</dbReference>
<feature type="domain" description="NIF system FeS cluster assembly NifU N-terminal" evidence="1">
    <location>
        <begin position="1"/>
        <end position="121"/>
    </location>
</feature>
<evidence type="ECO:0000259" key="1">
    <source>
        <dbReference type="Pfam" id="PF01592"/>
    </source>
</evidence>
<accession>A0A382ERH1</accession>
<name>A0A382ERH1_9ZZZZ</name>
<gene>
    <name evidence="2" type="ORF">METZ01_LOCUS205806</name>
</gene>
<dbReference type="Pfam" id="PF01592">
    <property type="entry name" value="NifU_N"/>
    <property type="match status" value="1"/>
</dbReference>
<proteinExistence type="predicted"/>
<dbReference type="AlphaFoldDB" id="A0A382ERH1"/>
<sequence>MYRRTVLEHSRHPRNFRRLDAPDRIAEGFNPLCGDKITVYLDLGEKSIQAITFEGTGCAISLASASMMMEAIQGRPLSEAGEMAQRAQDMFQNNAESAAQIDIEELQALGGVRAYPSRIKCATLAWKTLQAALNDATGAAQVSTE</sequence>
<dbReference type="Gene3D" id="3.90.1010.10">
    <property type="match status" value="1"/>
</dbReference>
<dbReference type="GO" id="GO:0016226">
    <property type="term" value="P:iron-sulfur cluster assembly"/>
    <property type="evidence" value="ECO:0007669"/>
    <property type="project" value="InterPro"/>
</dbReference>
<dbReference type="FunFam" id="3.90.1010.10:FF:000002">
    <property type="entry name" value="Iron-sulfur cluster assembly scaffold protein NifU"/>
    <property type="match status" value="1"/>
</dbReference>
<dbReference type="PANTHER" id="PTHR10093">
    <property type="entry name" value="IRON-SULFUR CLUSTER ASSEMBLY ENZYME NIFU HOMOLOG"/>
    <property type="match status" value="1"/>
</dbReference>
<organism evidence="2">
    <name type="scientific">marine metagenome</name>
    <dbReference type="NCBI Taxonomy" id="408172"/>
    <lineage>
        <taxon>unclassified sequences</taxon>
        <taxon>metagenomes</taxon>
        <taxon>ecological metagenomes</taxon>
    </lineage>
</organism>
<reference evidence="2" key="1">
    <citation type="submission" date="2018-05" db="EMBL/GenBank/DDBJ databases">
        <authorList>
            <person name="Lanie J.A."/>
            <person name="Ng W.-L."/>
            <person name="Kazmierczak K.M."/>
            <person name="Andrzejewski T.M."/>
            <person name="Davidsen T.M."/>
            <person name="Wayne K.J."/>
            <person name="Tettelin H."/>
            <person name="Glass J.I."/>
            <person name="Rusch D."/>
            <person name="Podicherti R."/>
            <person name="Tsui H.-C.T."/>
            <person name="Winkler M.E."/>
        </authorList>
    </citation>
    <scope>NUCLEOTIDE SEQUENCE</scope>
</reference>
<protein>
    <recommendedName>
        <fullName evidence="1">NIF system FeS cluster assembly NifU N-terminal domain-containing protein</fullName>
    </recommendedName>
</protein>
<evidence type="ECO:0000313" key="2">
    <source>
        <dbReference type="EMBL" id="SVB52952.1"/>
    </source>
</evidence>
<dbReference type="EMBL" id="UINC01045778">
    <property type="protein sequence ID" value="SVB52952.1"/>
    <property type="molecule type" value="Genomic_DNA"/>
</dbReference>
<dbReference type="GO" id="GO:0005506">
    <property type="term" value="F:iron ion binding"/>
    <property type="evidence" value="ECO:0007669"/>
    <property type="project" value="InterPro"/>
</dbReference>
<dbReference type="InterPro" id="IPR002871">
    <property type="entry name" value="NIF_FeS_clus_asmbl_NifU_N"/>
</dbReference>
<dbReference type="CDD" id="cd06664">
    <property type="entry name" value="IscU_like"/>
    <property type="match status" value="1"/>
</dbReference>
<dbReference type="SUPFAM" id="SSF82649">
    <property type="entry name" value="SufE/NifU"/>
    <property type="match status" value="1"/>
</dbReference>